<evidence type="ECO:0000313" key="6">
    <source>
        <dbReference type="EMBL" id="VEG75337.1"/>
    </source>
</evidence>
<accession>A0A3S4SQF9</accession>
<dbReference type="Proteomes" id="UP000276899">
    <property type="component" value="Chromosome"/>
</dbReference>
<reference evidence="6 7" key="1">
    <citation type="submission" date="2018-12" db="EMBL/GenBank/DDBJ databases">
        <authorList>
            <consortium name="Pathogen Informatics"/>
        </authorList>
    </citation>
    <scope>NUCLEOTIDE SEQUENCE [LARGE SCALE GENOMIC DNA]</scope>
    <source>
        <strain evidence="6 7">NCTC11923</strain>
    </source>
</reference>
<keyword evidence="7" id="KW-1185">Reference proteome</keyword>
<dbReference type="PANTHER" id="PTHR46233:SF3">
    <property type="entry name" value="HYDROXYACYLGLUTATHIONE HYDROLASE GLOC"/>
    <property type="match status" value="1"/>
</dbReference>
<gene>
    <name evidence="6" type="ORF">NCTC11923_01997</name>
</gene>
<sequence>MILERTIAPVFAANCYVLAPGPGSPALVVDPGAGAAAGALALMRGHGLTLGAILLTHGHADHVWDTHRLIEAASAAGMLTGQDPADPAEAAGRVPVHIPEPDLYRLEDPDATTGVRAQGMGFADLAGSPWARPSGIRPFPGHGFSRAVELVPGIGIQAVPAPGHSEGSSVFFLNARLGANDLLIEAEVPELIEADPSAADQERDHLIALSGDVIFKGSVGRTDLPGGDQVQMLGTLRLLASAIDPATVLLPGHGAATTMAHEHRANPYLAEAKVRGGDLKA</sequence>
<dbReference type="KEGG" id="asla:NCTC11923_01997"/>
<dbReference type="InterPro" id="IPR036866">
    <property type="entry name" value="RibonucZ/Hydroxyglut_hydro"/>
</dbReference>
<dbReference type="SMART" id="SM00849">
    <property type="entry name" value="Lactamase_B"/>
    <property type="match status" value="1"/>
</dbReference>
<keyword evidence="4" id="KW-0862">Zinc</keyword>
<organism evidence="6 7">
    <name type="scientific">Actinomyces slackii</name>
    <dbReference type="NCBI Taxonomy" id="52774"/>
    <lineage>
        <taxon>Bacteria</taxon>
        <taxon>Bacillati</taxon>
        <taxon>Actinomycetota</taxon>
        <taxon>Actinomycetes</taxon>
        <taxon>Actinomycetales</taxon>
        <taxon>Actinomycetaceae</taxon>
        <taxon>Actinomyces</taxon>
    </lineage>
</organism>
<keyword evidence="2" id="KW-0479">Metal-binding</keyword>
<feature type="domain" description="Metallo-beta-lactamase" evidence="5">
    <location>
        <begin position="12"/>
        <end position="253"/>
    </location>
</feature>
<dbReference type="Gene3D" id="3.60.15.10">
    <property type="entry name" value="Ribonuclease Z/Hydroxyacylglutathione hydrolase-like"/>
    <property type="match status" value="1"/>
</dbReference>
<dbReference type="AlphaFoldDB" id="A0A3S4SQF9"/>
<evidence type="ECO:0000256" key="4">
    <source>
        <dbReference type="ARBA" id="ARBA00022833"/>
    </source>
</evidence>
<keyword evidence="3 6" id="KW-0378">Hydrolase</keyword>
<comment type="cofactor">
    <cofactor evidence="1">
        <name>Zn(2+)</name>
        <dbReference type="ChEBI" id="CHEBI:29105"/>
    </cofactor>
</comment>
<dbReference type="GO" id="GO:0046872">
    <property type="term" value="F:metal ion binding"/>
    <property type="evidence" value="ECO:0007669"/>
    <property type="project" value="UniProtKB-KW"/>
</dbReference>
<proteinExistence type="predicted"/>
<dbReference type="STRING" id="1278298.GCA_000428685_00431"/>
<protein>
    <submittedName>
        <fullName evidence="6">Hydroxyacylglutathione hydrolase</fullName>
    </submittedName>
</protein>
<dbReference type="CDD" id="cd06262">
    <property type="entry name" value="metallo-hydrolase-like_MBL-fold"/>
    <property type="match status" value="1"/>
</dbReference>
<dbReference type="InterPro" id="IPR001279">
    <property type="entry name" value="Metallo-B-lactamas"/>
</dbReference>
<dbReference type="Pfam" id="PF00753">
    <property type="entry name" value="Lactamase_B"/>
    <property type="match status" value="1"/>
</dbReference>
<evidence type="ECO:0000256" key="2">
    <source>
        <dbReference type="ARBA" id="ARBA00022723"/>
    </source>
</evidence>
<evidence type="ECO:0000313" key="7">
    <source>
        <dbReference type="Proteomes" id="UP000276899"/>
    </source>
</evidence>
<evidence type="ECO:0000259" key="5">
    <source>
        <dbReference type="SMART" id="SM00849"/>
    </source>
</evidence>
<dbReference type="InterPro" id="IPR051453">
    <property type="entry name" value="MBL_Glyoxalase_II"/>
</dbReference>
<dbReference type="SUPFAM" id="SSF56281">
    <property type="entry name" value="Metallo-hydrolase/oxidoreductase"/>
    <property type="match status" value="1"/>
</dbReference>
<evidence type="ECO:0000256" key="1">
    <source>
        <dbReference type="ARBA" id="ARBA00001947"/>
    </source>
</evidence>
<dbReference type="PANTHER" id="PTHR46233">
    <property type="entry name" value="HYDROXYACYLGLUTATHIONE HYDROLASE GLOC"/>
    <property type="match status" value="1"/>
</dbReference>
<name>A0A3S4SQF9_9ACTO</name>
<dbReference type="RefSeq" id="WP_026427488.1">
    <property type="nucleotide sequence ID" value="NZ_CBCRWE010000031.1"/>
</dbReference>
<dbReference type="GO" id="GO:0016787">
    <property type="term" value="F:hydrolase activity"/>
    <property type="evidence" value="ECO:0007669"/>
    <property type="project" value="UniProtKB-KW"/>
</dbReference>
<evidence type="ECO:0000256" key="3">
    <source>
        <dbReference type="ARBA" id="ARBA00022801"/>
    </source>
</evidence>
<dbReference type="EMBL" id="LR134363">
    <property type="protein sequence ID" value="VEG75337.1"/>
    <property type="molecule type" value="Genomic_DNA"/>
</dbReference>